<accession>A0A078AEI6</accession>
<name>A0A078AEI6_STYLE</name>
<sequence length="187" mass="21158">MGINGILIQEIDGQIQIEIKTSQFSEIYCQKSGVINLIQGSQQIQIDQVNVKNIFSTTNGGFIYLGQNLTLSSINIQNSVFENLLAFDGSLLFIDESNISSDLSIVLIQNNFTFSMRNLSWLSADYNLKTDDRLIQSKSENANIAIEKCCFLFFDTNNSNKLIYLQNFKTFSLITYALKPNQHQCQV</sequence>
<evidence type="ECO:0000313" key="2">
    <source>
        <dbReference type="Proteomes" id="UP000039865"/>
    </source>
</evidence>
<dbReference type="AlphaFoldDB" id="A0A078AEI6"/>
<protein>
    <submittedName>
        <fullName evidence="1">Uncharacterized protein</fullName>
    </submittedName>
</protein>
<reference evidence="1 2" key="1">
    <citation type="submission" date="2014-06" db="EMBL/GenBank/DDBJ databases">
        <authorList>
            <person name="Swart Estienne"/>
        </authorList>
    </citation>
    <scope>NUCLEOTIDE SEQUENCE [LARGE SCALE GENOMIC DNA]</scope>
    <source>
        <strain evidence="1 2">130c</strain>
    </source>
</reference>
<dbReference type="InParanoid" id="A0A078AEI6"/>
<gene>
    <name evidence="1" type="primary">Contig2560.g2743</name>
    <name evidence="1" type="ORF">STYLEM_8869</name>
</gene>
<evidence type="ECO:0000313" key="1">
    <source>
        <dbReference type="EMBL" id="CDW79877.1"/>
    </source>
</evidence>
<keyword evidence="2" id="KW-1185">Reference proteome</keyword>
<dbReference type="EMBL" id="CCKQ01008420">
    <property type="protein sequence ID" value="CDW79877.1"/>
    <property type="molecule type" value="Genomic_DNA"/>
</dbReference>
<organism evidence="1 2">
    <name type="scientific">Stylonychia lemnae</name>
    <name type="common">Ciliate</name>
    <dbReference type="NCBI Taxonomy" id="5949"/>
    <lineage>
        <taxon>Eukaryota</taxon>
        <taxon>Sar</taxon>
        <taxon>Alveolata</taxon>
        <taxon>Ciliophora</taxon>
        <taxon>Intramacronucleata</taxon>
        <taxon>Spirotrichea</taxon>
        <taxon>Stichotrichia</taxon>
        <taxon>Sporadotrichida</taxon>
        <taxon>Oxytrichidae</taxon>
        <taxon>Stylonychinae</taxon>
        <taxon>Stylonychia</taxon>
    </lineage>
</organism>
<proteinExistence type="predicted"/>
<dbReference type="Proteomes" id="UP000039865">
    <property type="component" value="Unassembled WGS sequence"/>
</dbReference>